<proteinExistence type="inferred from homology"/>
<keyword evidence="4 6" id="KW-0413">Isomerase</keyword>
<evidence type="ECO:0000256" key="6">
    <source>
        <dbReference type="HAMAP-Rule" id="MF_00519"/>
    </source>
</evidence>
<dbReference type="InterPro" id="IPR009015">
    <property type="entry name" value="Fucose_isomerase_N/cen_sf"/>
</dbReference>
<dbReference type="InterPro" id="IPR038583">
    <property type="entry name" value="AraA_N_sf"/>
</dbReference>
<evidence type="ECO:0000256" key="2">
    <source>
        <dbReference type="ARBA" id="ARBA00022935"/>
    </source>
</evidence>
<feature type="binding site" evidence="6">
    <location>
        <position position="450"/>
    </location>
    <ligand>
        <name>Mn(2+)</name>
        <dbReference type="ChEBI" id="CHEBI:29035"/>
    </ligand>
</feature>
<dbReference type="PIRSF" id="PIRSF001478">
    <property type="entry name" value="L-ara_isomerase"/>
    <property type="match status" value="1"/>
</dbReference>
<keyword evidence="3 6" id="KW-0464">Manganese</keyword>
<dbReference type="PANTHER" id="PTHR38464:SF1">
    <property type="entry name" value="L-ARABINOSE ISOMERASE"/>
    <property type="match status" value="1"/>
</dbReference>
<dbReference type="CDD" id="cd03557">
    <property type="entry name" value="L-arabinose_isomerase"/>
    <property type="match status" value="1"/>
</dbReference>
<evidence type="ECO:0000313" key="11">
    <source>
        <dbReference type="Proteomes" id="UP000184109"/>
    </source>
</evidence>
<dbReference type="STRING" id="1195760.SAMN05444281_2657"/>
<dbReference type="AlphaFoldDB" id="A0A1M5WUT3"/>
<reference evidence="11" key="1">
    <citation type="submission" date="2016-11" db="EMBL/GenBank/DDBJ databases">
        <authorList>
            <person name="Varghese N."/>
            <person name="Submissions S."/>
        </authorList>
    </citation>
    <scope>NUCLEOTIDE SEQUENCE [LARGE SCALE GENOMIC DNA]</scope>
    <source>
        <strain evidence="11">DSM 100572</strain>
    </source>
</reference>
<accession>A0A1M5WUT3</accession>
<evidence type="ECO:0000256" key="5">
    <source>
        <dbReference type="ARBA" id="ARBA00023277"/>
    </source>
</evidence>
<keyword evidence="5 6" id="KW-0119">Carbohydrate metabolism</keyword>
<name>A0A1M5WUT3_9FLAO</name>
<feature type="binding site" evidence="6">
    <location>
        <position position="307"/>
    </location>
    <ligand>
        <name>Mn(2+)</name>
        <dbReference type="ChEBI" id="CHEBI:29035"/>
    </ligand>
</feature>
<feature type="binding site" evidence="6">
    <location>
        <position position="334"/>
    </location>
    <ligand>
        <name>Mn(2+)</name>
        <dbReference type="ChEBI" id="CHEBI:29035"/>
    </ligand>
</feature>
<dbReference type="UniPathway" id="UPA00145">
    <property type="reaction ID" value="UER00565"/>
</dbReference>
<comment type="cofactor">
    <cofactor evidence="6">
        <name>Mn(2+)</name>
        <dbReference type="ChEBI" id="CHEBI:29035"/>
    </cofactor>
    <text evidence="6">Binds 1 Mn(2+) ion per subunit.</text>
</comment>
<dbReference type="EMBL" id="FQXQ01000007">
    <property type="protein sequence ID" value="SHH91210.1"/>
    <property type="molecule type" value="Genomic_DNA"/>
</dbReference>
<dbReference type="InterPro" id="IPR024664">
    <property type="entry name" value="Ara_Isoase_C"/>
</dbReference>
<dbReference type="InterPro" id="IPR055389">
    <property type="entry name" value="AraA_N"/>
</dbReference>
<evidence type="ECO:0000313" key="10">
    <source>
        <dbReference type="EMBL" id="SHH91210.1"/>
    </source>
</evidence>
<keyword evidence="11" id="KW-1185">Reference proteome</keyword>
<keyword evidence="1 6" id="KW-0479">Metal-binding</keyword>
<dbReference type="InterPro" id="IPR055390">
    <property type="entry name" value="AraA_central"/>
</dbReference>
<gene>
    <name evidence="6" type="primary">araA</name>
    <name evidence="10" type="ORF">SAMN05444281_2657</name>
</gene>
<dbReference type="NCBIfam" id="NF002795">
    <property type="entry name" value="PRK02929.1"/>
    <property type="match status" value="1"/>
</dbReference>
<feature type="domain" description="L-arabinose isomerase C-terminal" evidence="8">
    <location>
        <begin position="329"/>
        <end position="472"/>
    </location>
</feature>
<dbReference type="SUPFAM" id="SSF53743">
    <property type="entry name" value="FucI/AraA N-terminal and middle domains"/>
    <property type="match status" value="1"/>
</dbReference>
<dbReference type="InterPro" id="IPR003762">
    <property type="entry name" value="Lara_isomerase"/>
</dbReference>
<evidence type="ECO:0000259" key="7">
    <source>
        <dbReference type="Pfam" id="PF02610"/>
    </source>
</evidence>
<dbReference type="HAMAP" id="MF_00519">
    <property type="entry name" value="Arabinose_Isome"/>
    <property type="match status" value="1"/>
</dbReference>
<dbReference type="Gene3D" id="3.40.50.10940">
    <property type="match status" value="1"/>
</dbReference>
<dbReference type="Pfam" id="PF02610">
    <property type="entry name" value="AraA_N"/>
    <property type="match status" value="1"/>
</dbReference>
<feature type="domain" description="L-arabinose isomerase N-terminal" evidence="7">
    <location>
        <begin position="9"/>
        <end position="174"/>
    </location>
</feature>
<comment type="pathway">
    <text evidence="6">Carbohydrate degradation; L-arabinose degradation via L-ribulose; D-xylulose 5-phosphate from L-arabinose (bacterial route): step 1/3.</text>
</comment>
<protein>
    <recommendedName>
        <fullName evidence="6">L-arabinose isomerase</fullName>
        <ecNumber evidence="6">5.3.1.4</ecNumber>
    </recommendedName>
</protein>
<dbReference type="EC" id="5.3.1.4" evidence="6"/>
<dbReference type="InterPro" id="IPR004216">
    <property type="entry name" value="Fuc/Ara_isomerase_C"/>
</dbReference>
<feature type="domain" description="L-arabinose isomerase central" evidence="9">
    <location>
        <begin position="178"/>
        <end position="324"/>
    </location>
</feature>
<evidence type="ECO:0000256" key="3">
    <source>
        <dbReference type="ARBA" id="ARBA00023211"/>
    </source>
</evidence>
<organism evidence="10 11">
    <name type="scientific">Wenyingzhuangia marina</name>
    <dbReference type="NCBI Taxonomy" id="1195760"/>
    <lineage>
        <taxon>Bacteria</taxon>
        <taxon>Pseudomonadati</taxon>
        <taxon>Bacteroidota</taxon>
        <taxon>Flavobacteriia</taxon>
        <taxon>Flavobacteriales</taxon>
        <taxon>Flavobacteriaceae</taxon>
        <taxon>Wenyingzhuangia</taxon>
    </lineage>
</organism>
<comment type="function">
    <text evidence="6">Catalyzes the conversion of L-arabinose to L-ribulose.</text>
</comment>
<comment type="similarity">
    <text evidence="6">Belongs to the arabinose isomerase family.</text>
</comment>
<dbReference type="GO" id="GO:0008733">
    <property type="term" value="F:L-arabinose isomerase activity"/>
    <property type="evidence" value="ECO:0007669"/>
    <property type="project" value="UniProtKB-UniRule"/>
</dbReference>
<dbReference type="PANTHER" id="PTHR38464">
    <property type="entry name" value="L-ARABINOSE ISOMERASE"/>
    <property type="match status" value="1"/>
</dbReference>
<dbReference type="Pfam" id="PF11762">
    <property type="entry name" value="Arabinose_Iso_C"/>
    <property type="match status" value="1"/>
</dbReference>
<sequence length="503" mass="56228">MIIDISQKEIWFITGSQHLYGEETLRQVAENSQEIVKGLNASSHIPVKIVFKPTVKTPDEITNICIEANESKNCIGLITWMHTFSPAKMWIRGLSIINKPICHLHTQFNAEIPWSTIDMDFMNLNQSAHGDREFGFIMSRMRKKRKVVVGHWQAEPVQKKLGIWSRVVLGWDELQNLKVARIGDNMREVAVTEGDKVEAQIRFGFSVNGFDSSDVVKHIEKITDKELNDLLAVYEESYELTPSLLEGGAQRQSLVDAAKIELGLRAFLDEGGFKAFTDTFENLGELKQLPGIATQRLMADGYGFGGEGDWKTAAMVRALKVMNYGLEEGTSFMEDYTYHFTPQKSYVLGSHMLEICPTIASGKPKCEVHPLGIGGKEDPARLVFDSPAGEAINVSLVDMGNRFRLIVNEVTAVEPMADLPNLPVARVLWDCKPDLEVAATAWILAGGAHHTVYSQAITTEYMEDLADIAGIELLVIDDKTTVREFKDKINANEAYYNTFQHGL</sequence>
<dbReference type="GO" id="GO:0005829">
    <property type="term" value="C:cytosol"/>
    <property type="evidence" value="ECO:0007669"/>
    <property type="project" value="TreeGrafter"/>
</dbReference>
<dbReference type="Pfam" id="PF24856">
    <property type="entry name" value="AraA_central"/>
    <property type="match status" value="1"/>
</dbReference>
<evidence type="ECO:0000256" key="4">
    <source>
        <dbReference type="ARBA" id="ARBA00023235"/>
    </source>
</evidence>
<feature type="binding site" evidence="6">
    <location>
        <position position="351"/>
    </location>
    <ligand>
        <name>Mn(2+)</name>
        <dbReference type="ChEBI" id="CHEBI:29035"/>
    </ligand>
</feature>
<evidence type="ECO:0000259" key="9">
    <source>
        <dbReference type="Pfam" id="PF24856"/>
    </source>
</evidence>
<keyword evidence="2 6" id="KW-0054">Arabinose catabolism</keyword>
<dbReference type="GO" id="GO:0019569">
    <property type="term" value="P:L-arabinose catabolic process to D-xylulose 5-phosphate"/>
    <property type="evidence" value="ECO:0007669"/>
    <property type="project" value="UniProtKB-UniRule"/>
</dbReference>
<dbReference type="Proteomes" id="UP000184109">
    <property type="component" value="Unassembled WGS sequence"/>
</dbReference>
<dbReference type="GO" id="GO:0030145">
    <property type="term" value="F:manganese ion binding"/>
    <property type="evidence" value="ECO:0007669"/>
    <property type="project" value="UniProtKB-UniRule"/>
</dbReference>
<evidence type="ECO:0000259" key="8">
    <source>
        <dbReference type="Pfam" id="PF11762"/>
    </source>
</evidence>
<dbReference type="SUPFAM" id="SSF50443">
    <property type="entry name" value="FucI/AraA C-terminal domain-like"/>
    <property type="match status" value="1"/>
</dbReference>
<evidence type="ECO:0000256" key="1">
    <source>
        <dbReference type="ARBA" id="ARBA00022723"/>
    </source>
</evidence>
<comment type="catalytic activity">
    <reaction evidence="6">
        <text>beta-L-arabinopyranose = L-ribulose</text>
        <dbReference type="Rhea" id="RHEA:14821"/>
        <dbReference type="ChEBI" id="CHEBI:16880"/>
        <dbReference type="ChEBI" id="CHEBI:40886"/>
        <dbReference type="EC" id="5.3.1.4"/>
    </reaction>
</comment>